<dbReference type="InterPro" id="IPR053188">
    <property type="entry name" value="FkbM_Methyltransferase"/>
</dbReference>
<dbReference type="EMBL" id="BMJQ01000008">
    <property type="protein sequence ID" value="GGF23960.1"/>
    <property type="molecule type" value="Genomic_DNA"/>
</dbReference>
<proteinExistence type="predicted"/>
<dbReference type="InterPro" id="IPR029063">
    <property type="entry name" value="SAM-dependent_MTases_sf"/>
</dbReference>
<reference evidence="2" key="2">
    <citation type="submission" date="2020-09" db="EMBL/GenBank/DDBJ databases">
        <authorList>
            <person name="Sun Q."/>
            <person name="Zhou Y."/>
        </authorList>
    </citation>
    <scope>NUCLEOTIDE SEQUENCE</scope>
    <source>
        <strain evidence="2">CGMCC 1.15725</strain>
    </source>
</reference>
<dbReference type="PANTHER" id="PTHR36973:SF4">
    <property type="entry name" value="NODULATION PROTEIN"/>
    <property type="match status" value="1"/>
</dbReference>
<protein>
    <recommendedName>
        <fullName evidence="1">Methyltransferase FkbM domain-containing protein</fullName>
    </recommendedName>
</protein>
<dbReference type="Gene3D" id="3.40.50.150">
    <property type="entry name" value="Vaccinia Virus protein VP39"/>
    <property type="match status" value="1"/>
</dbReference>
<accession>A0A8J3E438</accession>
<gene>
    <name evidence="2" type="ORF">GCM10011611_32570</name>
</gene>
<organism evidence="2 3">
    <name type="scientific">Aliidongia dinghuensis</name>
    <dbReference type="NCBI Taxonomy" id="1867774"/>
    <lineage>
        <taxon>Bacteria</taxon>
        <taxon>Pseudomonadati</taxon>
        <taxon>Pseudomonadota</taxon>
        <taxon>Alphaproteobacteria</taxon>
        <taxon>Rhodospirillales</taxon>
        <taxon>Dongiaceae</taxon>
        <taxon>Aliidongia</taxon>
    </lineage>
</organism>
<dbReference type="RefSeq" id="WP_189047620.1">
    <property type="nucleotide sequence ID" value="NZ_BMJQ01000008.1"/>
</dbReference>
<dbReference type="SUPFAM" id="SSF53335">
    <property type="entry name" value="S-adenosyl-L-methionine-dependent methyltransferases"/>
    <property type="match status" value="1"/>
</dbReference>
<evidence type="ECO:0000259" key="1">
    <source>
        <dbReference type="Pfam" id="PF05050"/>
    </source>
</evidence>
<dbReference type="Proteomes" id="UP000646365">
    <property type="component" value="Unassembled WGS sequence"/>
</dbReference>
<dbReference type="PANTHER" id="PTHR36973">
    <property type="entry name" value="SLL1456 PROTEIN-RELATED"/>
    <property type="match status" value="1"/>
</dbReference>
<name>A0A8J3E438_9PROT</name>
<sequence>MSKHYNTISHSAAFKATSLAAEFSRAPLGFVDVGARGGVHDLVAPIADITTVLAFEPDEEACKGLLANQALVTPWADFRLEPLGLGEFAGPARLHLTAAPTNHSLLPGNGPFIERYRMEKFAPVGTTDLQITTLDQVIFGAKQSQTPHGEIIKLDTQGTELAILRGAEKTLREHTIAVVSEVEFCQIYQDQPLFSEMELYLRALGFSFYGFQSIHLRSGKRIDKARARGRERALWAEAVFFKDPLQGSAVPVALPERSRKALVLAAMALGYFDFALELALASWATGDEAEQINSLIKTLAAVDSNDAVAAVEALTAAVTASPEHAHLLLGRFIDRRRWSWDYDDVPPQSGEPQLLP</sequence>
<evidence type="ECO:0000313" key="3">
    <source>
        <dbReference type="Proteomes" id="UP000646365"/>
    </source>
</evidence>
<reference evidence="2" key="1">
    <citation type="journal article" date="2014" name="Int. J. Syst. Evol. Microbiol.">
        <title>Complete genome sequence of Corynebacterium casei LMG S-19264T (=DSM 44701T), isolated from a smear-ripened cheese.</title>
        <authorList>
            <consortium name="US DOE Joint Genome Institute (JGI-PGF)"/>
            <person name="Walter F."/>
            <person name="Albersmeier A."/>
            <person name="Kalinowski J."/>
            <person name="Ruckert C."/>
        </authorList>
    </citation>
    <scope>NUCLEOTIDE SEQUENCE</scope>
    <source>
        <strain evidence="2">CGMCC 1.15725</strain>
    </source>
</reference>
<comment type="caution">
    <text evidence="2">The sequence shown here is derived from an EMBL/GenBank/DDBJ whole genome shotgun (WGS) entry which is preliminary data.</text>
</comment>
<dbReference type="NCBIfam" id="TIGR01444">
    <property type="entry name" value="fkbM_fam"/>
    <property type="match status" value="1"/>
</dbReference>
<dbReference type="GO" id="GO:0008171">
    <property type="term" value="F:O-methyltransferase activity"/>
    <property type="evidence" value="ECO:0007669"/>
    <property type="project" value="TreeGrafter"/>
</dbReference>
<feature type="domain" description="Methyltransferase FkbM" evidence="1">
    <location>
        <begin position="32"/>
        <end position="208"/>
    </location>
</feature>
<dbReference type="Pfam" id="PF05050">
    <property type="entry name" value="Methyltransf_21"/>
    <property type="match status" value="1"/>
</dbReference>
<dbReference type="AlphaFoldDB" id="A0A8J3E438"/>
<keyword evidence="3" id="KW-1185">Reference proteome</keyword>
<evidence type="ECO:0000313" key="2">
    <source>
        <dbReference type="EMBL" id="GGF23960.1"/>
    </source>
</evidence>
<dbReference type="InterPro" id="IPR006342">
    <property type="entry name" value="FkbM_mtfrase"/>
</dbReference>